<evidence type="ECO:0000259" key="6">
    <source>
        <dbReference type="PROSITE" id="PS50011"/>
    </source>
</evidence>
<dbReference type="GO" id="GO:0005886">
    <property type="term" value="C:plasma membrane"/>
    <property type="evidence" value="ECO:0007669"/>
    <property type="project" value="TreeGrafter"/>
</dbReference>
<dbReference type="SUPFAM" id="SSF56112">
    <property type="entry name" value="Protein kinase-like (PK-like)"/>
    <property type="match status" value="1"/>
</dbReference>
<dbReference type="Proteomes" id="UP000257109">
    <property type="component" value="Unassembled WGS sequence"/>
</dbReference>
<organism evidence="7 8">
    <name type="scientific">Mucuna pruriens</name>
    <name type="common">Velvet bean</name>
    <name type="synonym">Dolichos pruriens</name>
    <dbReference type="NCBI Taxonomy" id="157652"/>
    <lineage>
        <taxon>Eukaryota</taxon>
        <taxon>Viridiplantae</taxon>
        <taxon>Streptophyta</taxon>
        <taxon>Embryophyta</taxon>
        <taxon>Tracheophyta</taxon>
        <taxon>Spermatophyta</taxon>
        <taxon>Magnoliopsida</taxon>
        <taxon>eudicotyledons</taxon>
        <taxon>Gunneridae</taxon>
        <taxon>Pentapetalae</taxon>
        <taxon>rosids</taxon>
        <taxon>fabids</taxon>
        <taxon>Fabales</taxon>
        <taxon>Fabaceae</taxon>
        <taxon>Papilionoideae</taxon>
        <taxon>50 kb inversion clade</taxon>
        <taxon>NPAAA clade</taxon>
        <taxon>indigoferoid/millettioid clade</taxon>
        <taxon>Phaseoleae</taxon>
        <taxon>Mucuna</taxon>
    </lineage>
</organism>
<name>A0A371IEU3_MUCPR</name>
<dbReference type="EMBL" id="QJKJ01000253">
    <property type="protein sequence ID" value="RDY13567.1"/>
    <property type="molecule type" value="Genomic_DNA"/>
</dbReference>
<keyword evidence="2" id="KW-0808">Transferase</keyword>
<evidence type="ECO:0000256" key="4">
    <source>
        <dbReference type="ARBA" id="ARBA00022777"/>
    </source>
</evidence>
<sequence>ARTEKQGTLTNGQDIAVKWLCNNTGQGPKEFINEVVLIVNLQHRNLVKLLGCCIEDDERILIYEFITNRSLDYFILCMRFSPVSLLDFLLP</sequence>
<dbReference type="InterPro" id="IPR001245">
    <property type="entry name" value="Ser-Thr/Tyr_kinase_cat_dom"/>
</dbReference>
<keyword evidence="1" id="KW-0723">Serine/threonine-protein kinase</keyword>
<gene>
    <name evidence="7" type="primary">CRK5</name>
    <name evidence="7" type="ORF">CR513_01481</name>
</gene>
<comment type="caution">
    <text evidence="7">The sequence shown here is derived from an EMBL/GenBank/DDBJ whole genome shotgun (WGS) entry which is preliminary data.</text>
</comment>
<dbReference type="InterPro" id="IPR011009">
    <property type="entry name" value="Kinase-like_dom_sf"/>
</dbReference>
<evidence type="ECO:0000313" key="8">
    <source>
        <dbReference type="Proteomes" id="UP000257109"/>
    </source>
</evidence>
<proteinExistence type="predicted"/>
<feature type="non-terminal residue" evidence="7">
    <location>
        <position position="91"/>
    </location>
</feature>
<evidence type="ECO:0000256" key="1">
    <source>
        <dbReference type="ARBA" id="ARBA00022527"/>
    </source>
</evidence>
<dbReference type="FunFam" id="3.30.200.20:FF:000924">
    <property type="entry name" value="Uncharacterized protein"/>
    <property type="match status" value="1"/>
</dbReference>
<keyword evidence="8" id="KW-1185">Reference proteome</keyword>
<evidence type="ECO:0000256" key="2">
    <source>
        <dbReference type="ARBA" id="ARBA00022679"/>
    </source>
</evidence>
<dbReference type="OrthoDB" id="8891264at2759"/>
<feature type="non-terminal residue" evidence="7">
    <location>
        <position position="1"/>
    </location>
</feature>
<accession>A0A371IEU3</accession>
<dbReference type="GO" id="GO:0004674">
    <property type="term" value="F:protein serine/threonine kinase activity"/>
    <property type="evidence" value="ECO:0007669"/>
    <property type="project" value="UniProtKB-KW"/>
</dbReference>
<keyword evidence="5" id="KW-0067">ATP-binding</keyword>
<evidence type="ECO:0000313" key="7">
    <source>
        <dbReference type="EMBL" id="RDY13567.1"/>
    </source>
</evidence>
<reference evidence="7" key="1">
    <citation type="submission" date="2018-05" db="EMBL/GenBank/DDBJ databases">
        <title>Draft genome of Mucuna pruriens seed.</title>
        <authorList>
            <person name="Nnadi N.E."/>
            <person name="Vos R."/>
            <person name="Hasami M.H."/>
            <person name="Devisetty U.K."/>
            <person name="Aguiy J.C."/>
        </authorList>
    </citation>
    <scope>NUCLEOTIDE SEQUENCE [LARGE SCALE GENOMIC DNA]</scope>
    <source>
        <strain evidence="7">JCA_2017</strain>
    </source>
</reference>
<dbReference type="Gene3D" id="3.30.200.20">
    <property type="entry name" value="Phosphorylase Kinase, domain 1"/>
    <property type="match status" value="1"/>
</dbReference>
<dbReference type="AlphaFoldDB" id="A0A371IEU3"/>
<dbReference type="GO" id="GO:0005524">
    <property type="term" value="F:ATP binding"/>
    <property type="evidence" value="ECO:0007669"/>
    <property type="project" value="UniProtKB-KW"/>
</dbReference>
<feature type="domain" description="Protein kinase" evidence="6">
    <location>
        <begin position="1"/>
        <end position="91"/>
    </location>
</feature>
<dbReference type="PANTHER" id="PTHR27002:SF880">
    <property type="entry name" value="RECEPTOR-LIKE SERINE_THREONINE-PROTEIN KINASE"/>
    <property type="match status" value="1"/>
</dbReference>
<keyword evidence="4" id="KW-0418">Kinase</keyword>
<evidence type="ECO:0000256" key="3">
    <source>
        <dbReference type="ARBA" id="ARBA00022741"/>
    </source>
</evidence>
<dbReference type="Pfam" id="PF07714">
    <property type="entry name" value="PK_Tyr_Ser-Thr"/>
    <property type="match status" value="1"/>
</dbReference>
<protein>
    <submittedName>
        <fullName evidence="7">Cysteine-rich receptor-like protein kinase 5</fullName>
    </submittedName>
</protein>
<evidence type="ECO:0000256" key="5">
    <source>
        <dbReference type="ARBA" id="ARBA00022840"/>
    </source>
</evidence>
<keyword evidence="3" id="KW-0547">Nucleotide-binding</keyword>
<dbReference type="PANTHER" id="PTHR27002">
    <property type="entry name" value="RECEPTOR-LIKE SERINE/THREONINE-PROTEIN KINASE SD1-8"/>
    <property type="match status" value="1"/>
</dbReference>
<dbReference type="InterPro" id="IPR000719">
    <property type="entry name" value="Prot_kinase_dom"/>
</dbReference>
<dbReference type="PROSITE" id="PS50011">
    <property type="entry name" value="PROTEIN_KINASE_DOM"/>
    <property type="match status" value="1"/>
</dbReference>